<dbReference type="PROSITE" id="PS00759">
    <property type="entry name" value="ARGE_DAPE_CPG2_2"/>
    <property type="match status" value="1"/>
</dbReference>
<dbReference type="InterPro" id="IPR002933">
    <property type="entry name" value="Peptidase_M20"/>
</dbReference>
<dbReference type="AlphaFoldDB" id="A0A9D1H048"/>
<evidence type="ECO:0000313" key="7">
    <source>
        <dbReference type="Proteomes" id="UP000886842"/>
    </source>
</evidence>
<keyword evidence="3" id="KW-0378">Hydrolase</keyword>
<dbReference type="EMBL" id="DVLP01000363">
    <property type="protein sequence ID" value="HIT76372.1"/>
    <property type="molecule type" value="Genomic_DNA"/>
</dbReference>
<proteinExistence type="predicted"/>
<evidence type="ECO:0000256" key="4">
    <source>
        <dbReference type="ARBA" id="ARBA00022833"/>
    </source>
</evidence>
<gene>
    <name evidence="6" type="ORF">IAA98_12375</name>
</gene>
<accession>A0A9D1H048</accession>
<dbReference type="InterPro" id="IPR001261">
    <property type="entry name" value="ArgE/DapE_CS"/>
</dbReference>
<feature type="domain" description="Peptidase M20 dimerisation" evidence="5">
    <location>
        <begin position="196"/>
        <end position="301"/>
    </location>
</feature>
<reference evidence="6" key="2">
    <citation type="journal article" date="2021" name="PeerJ">
        <title>Extensive microbial diversity within the chicken gut microbiome revealed by metagenomics and culture.</title>
        <authorList>
            <person name="Gilroy R."/>
            <person name="Ravi A."/>
            <person name="Getino M."/>
            <person name="Pursley I."/>
            <person name="Horton D.L."/>
            <person name="Alikhan N.F."/>
            <person name="Baker D."/>
            <person name="Gharbi K."/>
            <person name="Hall N."/>
            <person name="Watson M."/>
            <person name="Adriaenssens E.M."/>
            <person name="Foster-Nyarko E."/>
            <person name="Jarju S."/>
            <person name="Secka A."/>
            <person name="Antonio M."/>
            <person name="Oren A."/>
            <person name="Chaudhuri R.R."/>
            <person name="La Ragione R."/>
            <person name="Hildebrand F."/>
            <person name="Pallen M.J."/>
        </authorList>
    </citation>
    <scope>NUCLEOTIDE SEQUENCE</scope>
    <source>
        <strain evidence="6">ChiGjej1B1-24693</strain>
    </source>
</reference>
<organism evidence="6 7">
    <name type="scientific">Candidatus Avipropionibacterium avicola</name>
    <dbReference type="NCBI Taxonomy" id="2840701"/>
    <lineage>
        <taxon>Bacteria</taxon>
        <taxon>Bacillati</taxon>
        <taxon>Actinomycetota</taxon>
        <taxon>Actinomycetes</taxon>
        <taxon>Propionibacteriales</taxon>
        <taxon>Propionibacteriaceae</taxon>
        <taxon>Propionibacteriaceae incertae sedis</taxon>
        <taxon>Candidatus Avipropionibacterium</taxon>
    </lineage>
</organism>
<sequence>MIDRDRLSARVEELEPELDALVADLVAIDSQIPPYADERAVVAHLRQQGEARGLGAGEVMAAAPERPNLVLRVDGNPDGRRLGLCGHVDTKPVGDAAHLWRTDPLVATEIDGMLYGLGTSDMKAAVAAMVIAAQACVEAGITEHGSLELALVADEEAGAQFGSKWLAPQLTHWDGCLIGEPSGWERDWQGLHLVSRGLSCFRITVLGTQRHSSLSDRLPAVNASMQLATLMSRMPSDLVITHPSQQFDDLRPTVNPGVMINGGVYYGVVPGEAMFACDIRAVPGMTLESLTEDLHAWLERAEQELGIEARLEFEPDLTWIDPSVIAADDPLVVAAQDGCARVLADPPPLSFFPGTTDAPWFSAAGVPTIPSLGPGILTYCHGPNEAVSVESVRQAAHLYAHTIVSYLGGA</sequence>
<dbReference type="GO" id="GO:0016787">
    <property type="term" value="F:hydrolase activity"/>
    <property type="evidence" value="ECO:0007669"/>
    <property type="project" value="UniProtKB-KW"/>
</dbReference>
<evidence type="ECO:0000259" key="5">
    <source>
        <dbReference type="Pfam" id="PF07687"/>
    </source>
</evidence>
<dbReference type="Gene3D" id="3.30.70.360">
    <property type="match status" value="1"/>
</dbReference>
<protein>
    <submittedName>
        <fullName evidence="6">M20/M25/M40 family metallo-hydrolase</fullName>
    </submittedName>
</protein>
<evidence type="ECO:0000256" key="3">
    <source>
        <dbReference type="ARBA" id="ARBA00022801"/>
    </source>
</evidence>
<keyword evidence="4" id="KW-0862">Zinc</keyword>
<dbReference type="InterPro" id="IPR050072">
    <property type="entry name" value="Peptidase_M20A"/>
</dbReference>
<dbReference type="Pfam" id="PF07687">
    <property type="entry name" value="M20_dimer"/>
    <property type="match status" value="1"/>
</dbReference>
<comment type="caution">
    <text evidence="6">The sequence shown here is derived from an EMBL/GenBank/DDBJ whole genome shotgun (WGS) entry which is preliminary data.</text>
</comment>
<dbReference type="Pfam" id="PF01546">
    <property type="entry name" value="Peptidase_M20"/>
    <property type="match status" value="1"/>
</dbReference>
<comment type="cofactor">
    <cofactor evidence="1">
        <name>Zn(2+)</name>
        <dbReference type="ChEBI" id="CHEBI:29105"/>
    </cofactor>
</comment>
<dbReference type="SUPFAM" id="SSF53187">
    <property type="entry name" value="Zn-dependent exopeptidases"/>
    <property type="match status" value="1"/>
</dbReference>
<dbReference type="PANTHER" id="PTHR43808:SF32">
    <property type="entry name" value="ARGE_DAPE-RELATED DEACYLASE"/>
    <property type="match status" value="1"/>
</dbReference>
<dbReference type="InterPro" id="IPR036264">
    <property type="entry name" value="Bact_exopeptidase_dim_dom"/>
</dbReference>
<dbReference type="PANTHER" id="PTHR43808">
    <property type="entry name" value="ACETYLORNITHINE DEACETYLASE"/>
    <property type="match status" value="1"/>
</dbReference>
<dbReference type="SUPFAM" id="SSF55031">
    <property type="entry name" value="Bacterial exopeptidase dimerisation domain"/>
    <property type="match status" value="1"/>
</dbReference>
<dbReference type="Proteomes" id="UP000886842">
    <property type="component" value="Unassembled WGS sequence"/>
</dbReference>
<name>A0A9D1H048_9ACTN</name>
<keyword evidence="2" id="KW-0479">Metal-binding</keyword>
<dbReference type="InterPro" id="IPR011650">
    <property type="entry name" value="Peptidase_M20_dimer"/>
</dbReference>
<evidence type="ECO:0000256" key="2">
    <source>
        <dbReference type="ARBA" id="ARBA00022723"/>
    </source>
</evidence>
<dbReference type="Gene3D" id="3.40.630.10">
    <property type="entry name" value="Zn peptidases"/>
    <property type="match status" value="2"/>
</dbReference>
<evidence type="ECO:0000256" key="1">
    <source>
        <dbReference type="ARBA" id="ARBA00001947"/>
    </source>
</evidence>
<dbReference type="GO" id="GO:0046872">
    <property type="term" value="F:metal ion binding"/>
    <property type="evidence" value="ECO:0007669"/>
    <property type="project" value="UniProtKB-KW"/>
</dbReference>
<evidence type="ECO:0000313" key="6">
    <source>
        <dbReference type="EMBL" id="HIT76372.1"/>
    </source>
</evidence>
<reference evidence="6" key="1">
    <citation type="submission" date="2020-10" db="EMBL/GenBank/DDBJ databases">
        <authorList>
            <person name="Gilroy R."/>
        </authorList>
    </citation>
    <scope>NUCLEOTIDE SEQUENCE</scope>
    <source>
        <strain evidence="6">ChiGjej1B1-24693</strain>
    </source>
</reference>